<dbReference type="Gene3D" id="3.50.50.60">
    <property type="entry name" value="FAD/NAD(P)-binding domain"/>
    <property type="match status" value="1"/>
</dbReference>
<protein>
    <recommendedName>
        <fullName evidence="3">Glucose-methanol-choline oxidoreductase N-terminal domain-containing protein</fullName>
    </recommendedName>
</protein>
<name>A0A9W8TLZ7_9PEZI</name>
<evidence type="ECO:0008006" key="3">
    <source>
        <dbReference type="Google" id="ProtNLM"/>
    </source>
</evidence>
<gene>
    <name evidence="1" type="ORF">NPX13_g4683</name>
</gene>
<evidence type="ECO:0000313" key="1">
    <source>
        <dbReference type="EMBL" id="KAJ3573483.1"/>
    </source>
</evidence>
<dbReference type="InterPro" id="IPR036188">
    <property type="entry name" value="FAD/NAD-bd_sf"/>
</dbReference>
<keyword evidence="2" id="KW-1185">Reference proteome</keyword>
<evidence type="ECO:0000313" key="2">
    <source>
        <dbReference type="Proteomes" id="UP001148614"/>
    </source>
</evidence>
<dbReference type="EMBL" id="JANPWZ010000678">
    <property type="protein sequence ID" value="KAJ3573483.1"/>
    <property type="molecule type" value="Genomic_DNA"/>
</dbReference>
<dbReference type="Proteomes" id="UP001148614">
    <property type="component" value="Unassembled WGS sequence"/>
</dbReference>
<dbReference type="VEuPathDB" id="FungiDB:F4678DRAFT_427042"/>
<dbReference type="SUPFAM" id="SSF51905">
    <property type="entry name" value="FAD/NAD(P)-binding domain"/>
    <property type="match status" value="1"/>
</dbReference>
<dbReference type="AlphaFoldDB" id="A0A9W8TLZ7"/>
<sequence>MFSPLILQRSGIGDPKVLNEAAVPIIVDVPGVGADYEDHNTMIYLYNSSLRPYETLDNLYSGRISLDVMIAEKHEMLNYGGVDVQSKLRPTEADVEAMGPGSKAS</sequence>
<comment type="caution">
    <text evidence="1">The sequence shown here is derived from an EMBL/GenBank/DDBJ whole genome shotgun (WGS) entry which is preliminary data.</text>
</comment>
<reference evidence="1" key="1">
    <citation type="submission" date="2022-07" db="EMBL/GenBank/DDBJ databases">
        <title>Genome Sequence of Xylaria arbuscula.</title>
        <authorList>
            <person name="Buettner E."/>
        </authorList>
    </citation>
    <scope>NUCLEOTIDE SEQUENCE</scope>
    <source>
        <strain evidence="1">VT107</strain>
    </source>
</reference>
<dbReference type="Gene3D" id="3.30.560.10">
    <property type="entry name" value="Glucose Oxidase, domain 3"/>
    <property type="match status" value="1"/>
</dbReference>
<proteinExistence type="predicted"/>
<accession>A0A9W8TLZ7</accession>
<organism evidence="1 2">
    <name type="scientific">Xylaria arbuscula</name>
    <dbReference type="NCBI Taxonomy" id="114810"/>
    <lineage>
        <taxon>Eukaryota</taxon>
        <taxon>Fungi</taxon>
        <taxon>Dikarya</taxon>
        <taxon>Ascomycota</taxon>
        <taxon>Pezizomycotina</taxon>
        <taxon>Sordariomycetes</taxon>
        <taxon>Xylariomycetidae</taxon>
        <taxon>Xylariales</taxon>
        <taxon>Xylariaceae</taxon>
        <taxon>Xylaria</taxon>
    </lineage>
</organism>